<feature type="compositionally biased region" description="Basic and acidic residues" evidence="2">
    <location>
        <begin position="1"/>
        <end position="12"/>
    </location>
</feature>
<comment type="caution">
    <text evidence="3">The sequence shown here is derived from an EMBL/GenBank/DDBJ whole genome shotgun (WGS) entry which is preliminary data.</text>
</comment>
<dbReference type="AlphaFoldDB" id="A0A7J7J1N7"/>
<dbReference type="Proteomes" id="UP000593567">
    <property type="component" value="Unassembled WGS sequence"/>
</dbReference>
<evidence type="ECO:0000256" key="2">
    <source>
        <dbReference type="SAM" id="MobiDB-lite"/>
    </source>
</evidence>
<dbReference type="GO" id="GO:0005737">
    <property type="term" value="C:cytoplasm"/>
    <property type="evidence" value="ECO:0007669"/>
    <property type="project" value="TreeGrafter"/>
</dbReference>
<name>A0A7J7J1N7_BUGNE</name>
<reference evidence="3" key="1">
    <citation type="submission" date="2020-06" db="EMBL/GenBank/DDBJ databases">
        <title>Draft genome of Bugula neritina, a colonial animal packing powerful symbionts and potential medicines.</title>
        <authorList>
            <person name="Rayko M."/>
        </authorList>
    </citation>
    <scope>NUCLEOTIDE SEQUENCE [LARGE SCALE GENOMIC DNA]</scope>
    <source>
        <strain evidence="3">Kwan_BN1</strain>
    </source>
</reference>
<dbReference type="OrthoDB" id="10248487at2759"/>
<proteinExistence type="inferred from homology"/>
<dbReference type="Pfam" id="PF03645">
    <property type="entry name" value="Tctex-1"/>
    <property type="match status" value="1"/>
</dbReference>
<dbReference type="CDD" id="cd21458">
    <property type="entry name" value="DLC-like_TCTEX1D1"/>
    <property type="match status" value="1"/>
</dbReference>
<dbReference type="GO" id="GO:0007018">
    <property type="term" value="P:microtubule-based movement"/>
    <property type="evidence" value="ECO:0007669"/>
    <property type="project" value="TreeGrafter"/>
</dbReference>
<comment type="similarity">
    <text evidence="1">Belongs to the dynein light chain Tctex-type family.</text>
</comment>
<keyword evidence="4" id="KW-1185">Reference proteome</keyword>
<dbReference type="InterPro" id="IPR038586">
    <property type="entry name" value="Tctex-1-like_sf"/>
</dbReference>
<dbReference type="PANTHER" id="PTHR21255:SF65">
    <property type="entry name" value="TCTEX1 DOMAIN-CONTAINING PROTEIN 2"/>
    <property type="match status" value="1"/>
</dbReference>
<dbReference type="GO" id="GO:0005868">
    <property type="term" value="C:cytoplasmic dynein complex"/>
    <property type="evidence" value="ECO:0007669"/>
    <property type="project" value="TreeGrafter"/>
</dbReference>
<accession>A0A7J7J1N7</accession>
<dbReference type="GO" id="GO:0045505">
    <property type="term" value="F:dynein intermediate chain binding"/>
    <property type="evidence" value="ECO:0007669"/>
    <property type="project" value="TreeGrafter"/>
</dbReference>
<dbReference type="InterPro" id="IPR005334">
    <property type="entry name" value="Tctex-1-like"/>
</dbReference>
<feature type="region of interest" description="Disordered" evidence="2">
    <location>
        <begin position="1"/>
        <end position="42"/>
    </location>
</feature>
<protein>
    <submittedName>
        <fullName evidence="3">TCTEX1D1</fullName>
    </submittedName>
</protein>
<evidence type="ECO:0000313" key="3">
    <source>
        <dbReference type="EMBL" id="KAF6020079.1"/>
    </source>
</evidence>
<dbReference type="EMBL" id="VXIV02003194">
    <property type="protein sequence ID" value="KAF6020079.1"/>
    <property type="molecule type" value="Genomic_DNA"/>
</dbReference>
<gene>
    <name evidence="3" type="ORF">EB796_021626</name>
</gene>
<sequence>MADRELAKEKAARLLKKRGSQSTINSDIHHKPHSHQAGSKYQVSYSSVSNQDENRIPEDMKSNVKFENTYQLTATKKFPDSAVKNIIRDVLESYLVDQKYEPEICRQMTKTLSEVVKARVKELQVPRYKVITLITIGSANDQGMTVGSRCLWDAGLDTFSSFEYRNKHLCAVGTVYGIYAE</sequence>
<dbReference type="PANTHER" id="PTHR21255">
    <property type="entry name" value="T-COMPLEX-ASSOCIATED-TESTIS-EXPRESSED 1/ DYNEIN LIGHT CHAIN"/>
    <property type="match status" value="1"/>
</dbReference>
<organism evidence="3 4">
    <name type="scientific">Bugula neritina</name>
    <name type="common">Brown bryozoan</name>
    <name type="synonym">Sertularia neritina</name>
    <dbReference type="NCBI Taxonomy" id="10212"/>
    <lineage>
        <taxon>Eukaryota</taxon>
        <taxon>Metazoa</taxon>
        <taxon>Spiralia</taxon>
        <taxon>Lophotrochozoa</taxon>
        <taxon>Bryozoa</taxon>
        <taxon>Gymnolaemata</taxon>
        <taxon>Cheilostomatida</taxon>
        <taxon>Flustrina</taxon>
        <taxon>Buguloidea</taxon>
        <taxon>Bugulidae</taxon>
        <taxon>Bugula</taxon>
    </lineage>
</organism>
<evidence type="ECO:0000256" key="1">
    <source>
        <dbReference type="ARBA" id="ARBA00005361"/>
    </source>
</evidence>
<dbReference type="Gene3D" id="3.30.1140.40">
    <property type="entry name" value="Tctex-1"/>
    <property type="match status" value="1"/>
</dbReference>
<evidence type="ECO:0000313" key="4">
    <source>
        <dbReference type="Proteomes" id="UP000593567"/>
    </source>
</evidence>